<dbReference type="PROSITE" id="PS51679">
    <property type="entry name" value="SAM_MT_C5"/>
    <property type="match status" value="1"/>
</dbReference>
<dbReference type="InterPro" id="IPR031303">
    <property type="entry name" value="C5_meth_CS"/>
</dbReference>
<dbReference type="PROSITE" id="PS00095">
    <property type="entry name" value="C5_MTASE_2"/>
    <property type="match status" value="1"/>
</dbReference>
<dbReference type="GO" id="GO:0003677">
    <property type="term" value="F:DNA binding"/>
    <property type="evidence" value="ECO:0007669"/>
    <property type="project" value="TreeGrafter"/>
</dbReference>
<accession>A0A1A2ZAE2</accession>
<sequence length="671" mass="75823">MPSSPSEVSKKHGGYGVRLVRGPFLNLSPHPDHINDVDSFLAYVRAVRKKTKAPLAADFFSGAGGLSLGLEKAGFKVVLGADHEPFANRTHAHHFGGLSVDWDLSDPAIVAKLGDLLNDAQIDLVAGGPPCQPFSRAGRSMLRYRVQRRLRDPHDERRDLWRSFLEIVDRARPKAVLMENVPDMALDREMFILRSMVEELEQMGYSVEERVVDTWRYGVPQFRQRLILVALSDNTEFRWPAETSEPVSVWNAIGDLPEVEGGWRPEGGEHGWAEYAGPITQFQREMRNGVAFEDAHKVFDHITRPVRDDDREAFESMTHASKYTDLKKEHQRYRGDIFDDKYNRLNENDLSRTITAHIAKDGYWYIHPRQSRTLTVREAARLQTFPDDFRFDGPPSAAFRQIGNAVPPRLGFVVGLAIRESLDEPRDAGPSTRETAQTLAEWMNKSQHVRALPWLQWVRNRPPSRWLVISAEELLDRAPASLVRRAWKLLQENDKPWALPSAKHREFEEHLRFIVENTGREQRAEKILTLRDRVANGPQMLEGSADELRAGISLSESIADLAVLVAPIESRPVTDAGPEEPVLVTKGVLRVASRFQSNDADRKNRLTDGRLAVARMVGFGDYSRAAHLGLIELANSWCRPVNPECPECPLRTNCAEGKREMGSTPSLFGPD</sequence>
<dbReference type="InterPro" id="IPR001525">
    <property type="entry name" value="C5_MeTfrase"/>
</dbReference>
<dbReference type="InterPro" id="IPR029063">
    <property type="entry name" value="SAM-dependent_MTases_sf"/>
</dbReference>
<evidence type="ECO:0000256" key="4">
    <source>
        <dbReference type="ARBA" id="ARBA00022747"/>
    </source>
</evidence>
<comment type="caution">
    <text evidence="8">The sequence shown here is derived from an EMBL/GenBank/DDBJ whole genome shotgun (WGS) entry which is preliminary data.</text>
</comment>
<feature type="active site" evidence="5">
    <location>
        <position position="131"/>
    </location>
</feature>
<dbReference type="OrthoDB" id="9813719at2"/>
<protein>
    <recommendedName>
        <fullName evidence="7">Cytosine-specific methyltransferase</fullName>
        <ecNumber evidence="7">2.1.1.37</ecNumber>
    </recommendedName>
</protein>
<reference evidence="9" key="1">
    <citation type="submission" date="2016-06" db="EMBL/GenBank/DDBJ databases">
        <authorList>
            <person name="Sutton G."/>
            <person name="Brinkac L."/>
            <person name="Sanka R."/>
            <person name="Adams M."/>
            <person name="Lau E."/>
            <person name="Sam S."/>
            <person name="Sreng N."/>
            <person name="Him V."/>
            <person name="Kerleguer A."/>
            <person name="Cheng S."/>
        </authorList>
    </citation>
    <scope>NUCLEOTIDE SEQUENCE [LARGE SCALE GENOMIC DNA]</scope>
    <source>
        <strain evidence="9">E861</strain>
    </source>
</reference>
<keyword evidence="1 5" id="KW-0489">Methyltransferase</keyword>
<dbReference type="InterPro" id="IPR050390">
    <property type="entry name" value="C5-Methyltransferase"/>
</dbReference>
<keyword evidence="3 5" id="KW-0949">S-adenosyl-L-methionine</keyword>
<dbReference type="EMBL" id="LZKJ01000107">
    <property type="protein sequence ID" value="OBI46447.1"/>
    <property type="molecule type" value="Genomic_DNA"/>
</dbReference>
<comment type="catalytic activity">
    <reaction evidence="7">
        <text>a 2'-deoxycytidine in DNA + S-adenosyl-L-methionine = a 5-methyl-2'-deoxycytidine in DNA + S-adenosyl-L-homocysteine + H(+)</text>
        <dbReference type="Rhea" id="RHEA:13681"/>
        <dbReference type="Rhea" id="RHEA-COMP:11369"/>
        <dbReference type="Rhea" id="RHEA-COMP:11370"/>
        <dbReference type="ChEBI" id="CHEBI:15378"/>
        <dbReference type="ChEBI" id="CHEBI:57856"/>
        <dbReference type="ChEBI" id="CHEBI:59789"/>
        <dbReference type="ChEBI" id="CHEBI:85452"/>
        <dbReference type="ChEBI" id="CHEBI:85454"/>
        <dbReference type="EC" id="2.1.1.37"/>
    </reaction>
</comment>
<evidence type="ECO:0000256" key="1">
    <source>
        <dbReference type="ARBA" id="ARBA00022603"/>
    </source>
</evidence>
<dbReference type="PRINTS" id="PR00105">
    <property type="entry name" value="C5METTRFRASE"/>
</dbReference>
<dbReference type="GO" id="GO:0003886">
    <property type="term" value="F:DNA (cytosine-5-)-methyltransferase activity"/>
    <property type="evidence" value="ECO:0007669"/>
    <property type="project" value="UniProtKB-EC"/>
</dbReference>
<dbReference type="InterPro" id="IPR018117">
    <property type="entry name" value="C5_DNA_meth_AS"/>
</dbReference>
<gene>
    <name evidence="8" type="ORF">A5707_21235</name>
</gene>
<dbReference type="Pfam" id="PF00145">
    <property type="entry name" value="DNA_methylase"/>
    <property type="match status" value="1"/>
</dbReference>
<dbReference type="SUPFAM" id="SSF48150">
    <property type="entry name" value="DNA-glycosylase"/>
    <property type="match status" value="1"/>
</dbReference>
<keyword evidence="4" id="KW-0680">Restriction system</keyword>
<dbReference type="Proteomes" id="UP000093592">
    <property type="component" value="Unassembled WGS sequence"/>
</dbReference>
<dbReference type="InterPro" id="IPR011257">
    <property type="entry name" value="DNA_glycosylase"/>
</dbReference>
<comment type="similarity">
    <text evidence="5 6">Belongs to the class I-like SAM-binding methyltransferase superfamily. C5-methyltransferase family.</text>
</comment>
<evidence type="ECO:0000256" key="7">
    <source>
        <dbReference type="RuleBase" id="RU000417"/>
    </source>
</evidence>
<dbReference type="Gene3D" id="1.10.340.30">
    <property type="entry name" value="Hypothetical protein, domain 2"/>
    <property type="match status" value="1"/>
</dbReference>
<dbReference type="Gene3D" id="3.90.120.10">
    <property type="entry name" value="DNA Methylase, subunit A, domain 2"/>
    <property type="match status" value="1"/>
</dbReference>
<organism evidence="8 9">
    <name type="scientific">Mycobacterium kyorinense</name>
    <dbReference type="NCBI Taxonomy" id="487514"/>
    <lineage>
        <taxon>Bacteria</taxon>
        <taxon>Bacillati</taxon>
        <taxon>Actinomycetota</taxon>
        <taxon>Actinomycetes</taxon>
        <taxon>Mycobacteriales</taxon>
        <taxon>Mycobacteriaceae</taxon>
        <taxon>Mycobacterium</taxon>
    </lineage>
</organism>
<evidence type="ECO:0000313" key="9">
    <source>
        <dbReference type="Proteomes" id="UP000093592"/>
    </source>
</evidence>
<dbReference type="GO" id="GO:0032259">
    <property type="term" value="P:methylation"/>
    <property type="evidence" value="ECO:0007669"/>
    <property type="project" value="UniProtKB-KW"/>
</dbReference>
<dbReference type="EC" id="2.1.1.37" evidence="7"/>
<evidence type="ECO:0000313" key="8">
    <source>
        <dbReference type="EMBL" id="OBI46447.1"/>
    </source>
</evidence>
<proteinExistence type="inferred from homology"/>
<dbReference type="GO" id="GO:0044027">
    <property type="term" value="P:negative regulation of gene expression via chromosomal CpG island methylation"/>
    <property type="evidence" value="ECO:0007669"/>
    <property type="project" value="TreeGrafter"/>
</dbReference>
<dbReference type="AlphaFoldDB" id="A0A1A2ZAE2"/>
<dbReference type="GO" id="GO:0009307">
    <property type="term" value="P:DNA restriction-modification system"/>
    <property type="evidence" value="ECO:0007669"/>
    <property type="project" value="UniProtKB-KW"/>
</dbReference>
<evidence type="ECO:0000256" key="3">
    <source>
        <dbReference type="ARBA" id="ARBA00022691"/>
    </source>
</evidence>
<dbReference type="PANTHER" id="PTHR10629:SF52">
    <property type="entry name" value="DNA (CYTOSINE-5)-METHYLTRANSFERASE 1"/>
    <property type="match status" value="1"/>
</dbReference>
<dbReference type="NCBIfam" id="TIGR00675">
    <property type="entry name" value="dcm"/>
    <property type="match status" value="1"/>
</dbReference>
<name>A0A1A2ZAE2_9MYCO</name>
<dbReference type="PANTHER" id="PTHR10629">
    <property type="entry name" value="CYTOSINE-SPECIFIC METHYLTRANSFERASE"/>
    <property type="match status" value="1"/>
</dbReference>
<dbReference type="SUPFAM" id="SSF53335">
    <property type="entry name" value="S-adenosyl-L-methionine-dependent methyltransferases"/>
    <property type="match status" value="1"/>
</dbReference>
<evidence type="ECO:0000256" key="6">
    <source>
        <dbReference type="RuleBase" id="RU000416"/>
    </source>
</evidence>
<keyword evidence="2 5" id="KW-0808">Transferase</keyword>
<dbReference type="Gene3D" id="3.40.50.150">
    <property type="entry name" value="Vaccinia Virus protein VP39"/>
    <property type="match status" value="1"/>
</dbReference>
<dbReference type="PROSITE" id="PS00094">
    <property type="entry name" value="C5_MTASE_1"/>
    <property type="match status" value="1"/>
</dbReference>
<evidence type="ECO:0000256" key="5">
    <source>
        <dbReference type="PROSITE-ProRule" id="PRU01016"/>
    </source>
</evidence>
<evidence type="ECO:0000256" key="2">
    <source>
        <dbReference type="ARBA" id="ARBA00022679"/>
    </source>
</evidence>
<dbReference type="InterPro" id="IPR023170">
    <property type="entry name" value="HhH_base_excis_C"/>
</dbReference>
<dbReference type="RefSeq" id="WP_065014539.1">
    <property type="nucleotide sequence ID" value="NZ_LZKJ01000107.1"/>
</dbReference>
<dbReference type="GO" id="GO:0006281">
    <property type="term" value="P:DNA repair"/>
    <property type="evidence" value="ECO:0007669"/>
    <property type="project" value="InterPro"/>
</dbReference>
<dbReference type="Gene3D" id="1.10.1670.10">
    <property type="entry name" value="Helix-hairpin-Helix base-excision DNA repair enzymes (C-terminal)"/>
    <property type="match status" value="1"/>
</dbReference>